<evidence type="ECO:0000259" key="19">
    <source>
        <dbReference type="PROSITE" id="PS50110"/>
    </source>
</evidence>
<evidence type="ECO:0000256" key="11">
    <source>
        <dbReference type="ARBA" id="ARBA00023159"/>
    </source>
</evidence>
<proteinExistence type="predicted"/>
<comment type="caution">
    <text evidence="17">Lacks conserved residue(s) required for the propagation of feature annotation.</text>
</comment>
<keyword evidence="5" id="KW-0597">Phosphoprotein</keyword>
<dbReference type="SUPFAM" id="SSF52172">
    <property type="entry name" value="CheY-like"/>
    <property type="match status" value="1"/>
</dbReference>
<dbReference type="EMBL" id="JAPDOB010000001">
    <property type="protein sequence ID" value="MCW3797549.1"/>
    <property type="molecule type" value="Genomic_DNA"/>
</dbReference>
<keyword evidence="4" id="KW-0678">Repressor</keyword>
<comment type="caution">
    <text evidence="20">The sequence shown here is derived from an EMBL/GenBank/DDBJ whole genome shotgun (WGS) entry which is preliminary data.</text>
</comment>
<dbReference type="InterPro" id="IPR001789">
    <property type="entry name" value="Sig_transdc_resp-reg_receiver"/>
</dbReference>
<keyword evidence="12" id="KW-0804">Transcription</keyword>
<sequence length="478" mass="50340">MRADTIRFLLLVDAGLTERRLVSATASRAGWSTLGAPGLSEAIELLRGPHGHEVKAVLVGSWNAASGPQLVRTLRSDRPGLPIIVLAEGGSIAQAVEAMRAGASDFLATPIAPERLMEALAANADRRRPGGELAPLSEKLAPALALDELVGSVPDFRAALAIAAKAARNRLPMLIVGEPGTGKETIARAIHAASQRARGPLLSIDCRSTPANIIDSELFGHVAGAFPGAFAERVGKLVEADGGTLLLYDVGHLPSETQERLDRVLATGEVRPVGCNGSHSVDVRVIATTGAPLPDGFDGGLAERLTATTVTVPPLRERTQDIPALARHLLGRIAGQPGIRPLSLGNDALAVLMRYGWPGNVRQLSNVLFRAALQCQGSALTADDFPHIAIQSRFNGRAQDFAPELSKASQEAAMSGGPGVTLLKPDGHLRSLEEIEADVIRLAIGHYRGKMTEVARRLGIGRSTLYRKLGELGIDNLG</sequence>
<dbReference type="SMART" id="SM00382">
    <property type="entry name" value="AAA"/>
    <property type="match status" value="1"/>
</dbReference>
<feature type="domain" description="Sigma-54 factor interaction" evidence="18">
    <location>
        <begin position="149"/>
        <end position="373"/>
    </location>
</feature>
<evidence type="ECO:0000256" key="12">
    <source>
        <dbReference type="ARBA" id="ARBA00023163"/>
    </source>
</evidence>
<evidence type="ECO:0000256" key="1">
    <source>
        <dbReference type="ARBA" id="ARBA00004496"/>
    </source>
</evidence>
<dbReference type="Pfam" id="PF02954">
    <property type="entry name" value="HTH_8"/>
    <property type="match status" value="1"/>
</dbReference>
<evidence type="ECO:0000313" key="20">
    <source>
        <dbReference type="EMBL" id="MCW3797549.1"/>
    </source>
</evidence>
<evidence type="ECO:0000256" key="4">
    <source>
        <dbReference type="ARBA" id="ARBA00022491"/>
    </source>
</evidence>
<dbReference type="Gene3D" id="3.40.50.300">
    <property type="entry name" value="P-loop containing nucleotide triphosphate hydrolases"/>
    <property type="match status" value="1"/>
</dbReference>
<dbReference type="InterPro" id="IPR003593">
    <property type="entry name" value="AAA+_ATPase"/>
</dbReference>
<dbReference type="Pfam" id="PF25601">
    <property type="entry name" value="AAA_lid_14"/>
    <property type="match status" value="1"/>
</dbReference>
<dbReference type="PROSITE" id="PS50045">
    <property type="entry name" value="SIGMA54_INTERACT_4"/>
    <property type="match status" value="1"/>
</dbReference>
<protein>
    <recommendedName>
        <fullName evidence="2">DNA-binding transcriptional regulator NtrC</fullName>
    </recommendedName>
    <alternativeName>
        <fullName evidence="14">Nitrogen regulation protein NR(I)</fullName>
    </alternativeName>
    <alternativeName>
        <fullName evidence="15">Nitrogen regulator I</fullName>
    </alternativeName>
</protein>
<evidence type="ECO:0000256" key="8">
    <source>
        <dbReference type="ARBA" id="ARBA00023012"/>
    </source>
</evidence>
<evidence type="ECO:0000256" key="15">
    <source>
        <dbReference type="ARBA" id="ARBA00031910"/>
    </source>
</evidence>
<dbReference type="InterPro" id="IPR011006">
    <property type="entry name" value="CheY-like_superfamily"/>
</dbReference>
<dbReference type="PROSITE" id="PS00688">
    <property type="entry name" value="SIGMA54_INTERACT_3"/>
    <property type="match status" value="1"/>
</dbReference>
<dbReference type="PANTHER" id="PTHR32071:SF95">
    <property type="entry name" value="DNA-BINDING TRANSCRIPTIONAL REGULATOR NTRC"/>
    <property type="match status" value="1"/>
</dbReference>
<dbReference type="PANTHER" id="PTHR32071">
    <property type="entry name" value="TRANSCRIPTIONAL REGULATORY PROTEIN"/>
    <property type="match status" value="1"/>
</dbReference>
<dbReference type="InterPro" id="IPR027417">
    <property type="entry name" value="P-loop_NTPase"/>
</dbReference>
<evidence type="ECO:0000256" key="9">
    <source>
        <dbReference type="ARBA" id="ARBA00023015"/>
    </source>
</evidence>
<keyword evidence="21" id="KW-1185">Reference proteome</keyword>
<evidence type="ECO:0000256" key="3">
    <source>
        <dbReference type="ARBA" id="ARBA00022490"/>
    </source>
</evidence>
<keyword evidence="7" id="KW-0067">ATP-binding</keyword>
<evidence type="ECO:0000259" key="18">
    <source>
        <dbReference type="PROSITE" id="PS50045"/>
    </source>
</evidence>
<evidence type="ECO:0000256" key="5">
    <source>
        <dbReference type="ARBA" id="ARBA00022553"/>
    </source>
</evidence>
<evidence type="ECO:0000256" key="13">
    <source>
        <dbReference type="ARBA" id="ARBA00023231"/>
    </source>
</evidence>
<dbReference type="InterPro" id="IPR002078">
    <property type="entry name" value="Sigma_54_int"/>
</dbReference>
<accession>A0ABT3JEV9</accession>
<name>A0ABT3JEV9_9SPHN</name>
<dbReference type="InterPro" id="IPR025944">
    <property type="entry name" value="Sigma_54_int_dom_CS"/>
</dbReference>
<evidence type="ECO:0000256" key="14">
    <source>
        <dbReference type="ARBA" id="ARBA00029881"/>
    </source>
</evidence>
<dbReference type="InterPro" id="IPR009057">
    <property type="entry name" value="Homeodomain-like_sf"/>
</dbReference>
<comment type="subcellular location">
    <subcellularLocation>
        <location evidence="1">Cytoplasm</location>
    </subcellularLocation>
</comment>
<reference evidence="20 21" key="1">
    <citation type="submission" date="2022-10" db="EMBL/GenBank/DDBJ databases">
        <title>Sphingomonas sp.</title>
        <authorList>
            <person name="Jin C."/>
        </authorList>
    </citation>
    <scope>NUCLEOTIDE SEQUENCE [LARGE SCALE GENOMIC DNA]</scope>
    <source>
        <strain evidence="20 21">BN140010</strain>
    </source>
</reference>
<dbReference type="Gene3D" id="1.10.10.60">
    <property type="entry name" value="Homeodomain-like"/>
    <property type="match status" value="1"/>
</dbReference>
<dbReference type="SUPFAM" id="SSF52540">
    <property type="entry name" value="P-loop containing nucleoside triphosphate hydrolases"/>
    <property type="match status" value="1"/>
</dbReference>
<keyword evidence="13" id="KW-0535">Nitrogen fixation</keyword>
<feature type="domain" description="Response regulatory" evidence="19">
    <location>
        <begin position="8"/>
        <end position="124"/>
    </location>
</feature>
<dbReference type="Proteomes" id="UP001526246">
    <property type="component" value="Unassembled WGS sequence"/>
</dbReference>
<keyword evidence="3" id="KW-0963">Cytoplasm</keyword>
<dbReference type="Pfam" id="PF00158">
    <property type="entry name" value="Sigma54_activat"/>
    <property type="match status" value="1"/>
</dbReference>
<keyword evidence="8" id="KW-0902">Two-component regulatory system</keyword>
<evidence type="ECO:0000256" key="17">
    <source>
        <dbReference type="PROSITE-ProRule" id="PRU00169"/>
    </source>
</evidence>
<keyword evidence="10" id="KW-0238">DNA-binding</keyword>
<evidence type="ECO:0000313" key="21">
    <source>
        <dbReference type="Proteomes" id="UP001526246"/>
    </source>
</evidence>
<dbReference type="SMART" id="SM00448">
    <property type="entry name" value="REC"/>
    <property type="match status" value="1"/>
</dbReference>
<dbReference type="PROSITE" id="PS50110">
    <property type="entry name" value="RESPONSE_REGULATORY"/>
    <property type="match status" value="1"/>
</dbReference>
<comment type="function">
    <text evidence="16">Member of the two-component regulatory system NtrB/NtrC, which controls expression of the nitrogen-regulated (ntr) genes in response to nitrogen limitation. Phosphorylated NtrC binds directly to DNA and stimulates the formation of open promoter-sigma54-RNA polymerase complexes.</text>
</comment>
<keyword evidence="6" id="KW-0547">Nucleotide-binding</keyword>
<evidence type="ECO:0000256" key="16">
    <source>
        <dbReference type="ARBA" id="ARBA00043886"/>
    </source>
</evidence>
<dbReference type="InterPro" id="IPR002197">
    <property type="entry name" value="HTH_Fis"/>
</dbReference>
<evidence type="ECO:0000256" key="7">
    <source>
        <dbReference type="ARBA" id="ARBA00022840"/>
    </source>
</evidence>
<dbReference type="SUPFAM" id="SSF46689">
    <property type="entry name" value="Homeodomain-like"/>
    <property type="match status" value="1"/>
</dbReference>
<keyword evidence="11" id="KW-0010">Activator</keyword>
<dbReference type="RefSeq" id="WP_264881834.1">
    <property type="nucleotide sequence ID" value="NZ_JAPDOB010000001.1"/>
</dbReference>
<dbReference type="Gene3D" id="1.10.8.60">
    <property type="match status" value="1"/>
</dbReference>
<dbReference type="Pfam" id="PF00072">
    <property type="entry name" value="Response_reg"/>
    <property type="match status" value="1"/>
</dbReference>
<evidence type="ECO:0000256" key="2">
    <source>
        <dbReference type="ARBA" id="ARBA00019059"/>
    </source>
</evidence>
<evidence type="ECO:0000256" key="6">
    <source>
        <dbReference type="ARBA" id="ARBA00022741"/>
    </source>
</evidence>
<dbReference type="InterPro" id="IPR058031">
    <property type="entry name" value="AAA_lid_NorR"/>
</dbReference>
<dbReference type="PRINTS" id="PR01590">
    <property type="entry name" value="HTHFIS"/>
</dbReference>
<keyword evidence="9" id="KW-0805">Transcription regulation</keyword>
<organism evidence="20 21">
    <name type="scientific">Sphingomonas arvum</name>
    <dbReference type="NCBI Taxonomy" id="2992113"/>
    <lineage>
        <taxon>Bacteria</taxon>
        <taxon>Pseudomonadati</taxon>
        <taxon>Pseudomonadota</taxon>
        <taxon>Alphaproteobacteria</taxon>
        <taxon>Sphingomonadales</taxon>
        <taxon>Sphingomonadaceae</taxon>
        <taxon>Sphingomonas</taxon>
    </lineage>
</organism>
<gene>
    <name evidence="20" type="ORF">OMW55_07005</name>
</gene>
<dbReference type="Gene3D" id="3.40.50.2300">
    <property type="match status" value="1"/>
</dbReference>
<evidence type="ECO:0000256" key="10">
    <source>
        <dbReference type="ARBA" id="ARBA00023125"/>
    </source>
</evidence>
<dbReference type="CDD" id="cd00009">
    <property type="entry name" value="AAA"/>
    <property type="match status" value="1"/>
</dbReference>